<dbReference type="Proteomes" id="UP001234297">
    <property type="component" value="Chromosome 2"/>
</dbReference>
<accession>A0ACC2MFP3</accession>
<dbReference type="EMBL" id="CM056810">
    <property type="protein sequence ID" value="KAJ8644527.1"/>
    <property type="molecule type" value="Genomic_DNA"/>
</dbReference>
<keyword evidence="2" id="KW-1185">Reference proteome</keyword>
<proteinExistence type="predicted"/>
<evidence type="ECO:0000313" key="2">
    <source>
        <dbReference type="Proteomes" id="UP001234297"/>
    </source>
</evidence>
<comment type="caution">
    <text evidence="1">The sequence shown here is derived from an EMBL/GenBank/DDBJ whole genome shotgun (WGS) entry which is preliminary data.</text>
</comment>
<gene>
    <name evidence="1" type="ORF">MRB53_006275</name>
</gene>
<reference evidence="1 2" key="1">
    <citation type="journal article" date="2022" name="Hortic Res">
        <title>A haplotype resolved chromosomal level avocado genome allows analysis of novel avocado genes.</title>
        <authorList>
            <person name="Nath O."/>
            <person name="Fletcher S.J."/>
            <person name="Hayward A."/>
            <person name="Shaw L.M."/>
            <person name="Masouleh A.K."/>
            <person name="Furtado A."/>
            <person name="Henry R.J."/>
            <person name="Mitter N."/>
        </authorList>
    </citation>
    <scope>NUCLEOTIDE SEQUENCE [LARGE SCALE GENOMIC DNA]</scope>
    <source>
        <strain evidence="2">cv. Hass</strain>
    </source>
</reference>
<protein>
    <submittedName>
        <fullName evidence="1">Uncharacterized protein</fullName>
    </submittedName>
</protein>
<sequence length="214" mass="25370">MERSIGRFQIPTGSLTVFFVGAILITLAIYDCIIIPSWKKWKGKPGSQARKRTRGPNRCIALNHQEERVVLRLNEFGQPIGANGRLLSSFLGIIARDGQKAPINYFDWRKMPMERKMDMWRAVLSKFEIATDEQPRMKKWVFDKICQFWKNWKSKLKKTHYDPFHTTRERLQYRPDRVDPIQWVLLIEFWGTKDGMERSKRNAENRALQTMNHT</sequence>
<evidence type="ECO:0000313" key="1">
    <source>
        <dbReference type="EMBL" id="KAJ8644527.1"/>
    </source>
</evidence>
<name>A0ACC2MFP3_PERAE</name>
<organism evidence="1 2">
    <name type="scientific">Persea americana</name>
    <name type="common">Avocado</name>
    <dbReference type="NCBI Taxonomy" id="3435"/>
    <lineage>
        <taxon>Eukaryota</taxon>
        <taxon>Viridiplantae</taxon>
        <taxon>Streptophyta</taxon>
        <taxon>Embryophyta</taxon>
        <taxon>Tracheophyta</taxon>
        <taxon>Spermatophyta</taxon>
        <taxon>Magnoliopsida</taxon>
        <taxon>Magnoliidae</taxon>
        <taxon>Laurales</taxon>
        <taxon>Lauraceae</taxon>
        <taxon>Persea</taxon>
    </lineage>
</organism>